<evidence type="ECO:0000313" key="3">
    <source>
        <dbReference type="Proteomes" id="UP001218412"/>
    </source>
</evidence>
<feature type="region of interest" description="Disordered" evidence="1">
    <location>
        <begin position="179"/>
        <end position="267"/>
    </location>
</feature>
<feature type="compositionally biased region" description="Basic and acidic residues" evidence="1">
    <location>
        <begin position="257"/>
        <end position="267"/>
    </location>
</feature>
<feature type="compositionally biased region" description="Basic and acidic residues" evidence="1">
    <location>
        <begin position="179"/>
        <end position="218"/>
    </location>
</feature>
<keyword evidence="3" id="KW-1185">Reference proteome</keyword>
<feature type="compositionally biased region" description="Basic residues" evidence="1">
    <location>
        <begin position="239"/>
        <end position="256"/>
    </location>
</feature>
<name>A0ABY7SRD6_9RHOB</name>
<dbReference type="Proteomes" id="UP001218412">
    <property type="component" value="Chromosome"/>
</dbReference>
<proteinExistence type="predicted"/>
<evidence type="ECO:0000313" key="2">
    <source>
        <dbReference type="EMBL" id="WCR09575.1"/>
    </source>
</evidence>
<gene>
    <name evidence="2" type="ORF">JHW45_10650</name>
</gene>
<accession>A0ABY7SRD6</accession>
<reference evidence="2 3" key="1">
    <citation type="submission" date="2021-01" db="EMBL/GenBank/DDBJ databases">
        <title>Biogeographic distribution of Paracoccus.</title>
        <authorList>
            <person name="Hollensteiner J."/>
            <person name="Leineberger J."/>
            <person name="Brinkhoff T."/>
            <person name="Daniel R."/>
        </authorList>
    </citation>
    <scope>NUCLEOTIDE SEQUENCE [LARGE SCALE GENOMIC DNA]</scope>
    <source>
        <strain evidence="2 3">LMG25392</strain>
    </source>
</reference>
<protein>
    <submittedName>
        <fullName evidence="2">Uncharacterized protein</fullName>
    </submittedName>
</protein>
<dbReference type="RefSeq" id="WP_272857689.1">
    <property type="nucleotide sequence ID" value="NZ_CP067134.1"/>
</dbReference>
<evidence type="ECO:0000256" key="1">
    <source>
        <dbReference type="SAM" id="MobiDB-lite"/>
    </source>
</evidence>
<organism evidence="2 3">
    <name type="scientific">Paracoccus stylophorae</name>
    <dbReference type="NCBI Taxonomy" id="659350"/>
    <lineage>
        <taxon>Bacteria</taxon>
        <taxon>Pseudomonadati</taxon>
        <taxon>Pseudomonadota</taxon>
        <taxon>Alphaproteobacteria</taxon>
        <taxon>Rhodobacterales</taxon>
        <taxon>Paracoccaceae</taxon>
        <taxon>Paracoccus</taxon>
    </lineage>
</organism>
<dbReference type="EMBL" id="CP067134">
    <property type="protein sequence ID" value="WCR09575.1"/>
    <property type="molecule type" value="Genomic_DNA"/>
</dbReference>
<sequence>MTIHTTPAPQDSAAYWHGVLNHILDGNGEMPAGPVKPPAPELDPDIATKLRAIPDGPERAYVPAHDEWMDAEGRIWDAKTHPRPTPATPDQPAAPSDPIILTDEDMDFLRIHAEAEESQPVTRLAHQPGETRYDAAFIDARNAEQDFATAFKDHGAGDPRTTEAGKRVIEARARFKRVQEQYKEHPDAMRRIDQIAEHRQTPEGKRGRSARSRSEYAAKKGGNVRAYMDLSPMSDADRKQHKRGQARQRMRKKRAAAKAEKDAANSA</sequence>